<comment type="similarity">
    <text evidence="1">Belongs to the SMP-30/CGR1 family.</text>
</comment>
<organism evidence="5 6">
    <name type="scientific">Ferroplasma acidiphilum</name>
    <dbReference type="NCBI Taxonomy" id="74969"/>
    <lineage>
        <taxon>Archaea</taxon>
        <taxon>Methanobacteriati</taxon>
        <taxon>Thermoplasmatota</taxon>
        <taxon>Thermoplasmata</taxon>
        <taxon>Thermoplasmatales</taxon>
        <taxon>Ferroplasmaceae</taxon>
        <taxon>Ferroplasma</taxon>
    </lineage>
</organism>
<feature type="domain" description="SMP-30/Gluconolactonase/LRE-like region" evidence="4">
    <location>
        <begin position="15"/>
        <end position="247"/>
    </location>
</feature>
<dbReference type="PANTHER" id="PTHR10907">
    <property type="entry name" value="REGUCALCIN"/>
    <property type="match status" value="1"/>
</dbReference>
<dbReference type="OrthoDB" id="341532at2157"/>
<feature type="binding site" evidence="3">
    <location>
        <position position="95"/>
    </location>
    <ligand>
        <name>substrate</name>
    </ligand>
</feature>
<dbReference type="GeneID" id="84218501"/>
<evidence type="ECO:0000313" key="5">
    <source>
        <dbReference type="EMBL" id="ARD83946.1"/>
    </source>
</evidence>
<dbReference type="InterPro" id="IPR005511">
    <property type="entry name" value="SMP-30"/>
</dbReference>
<feature type="binding site" evidence="3">
    <location>
        <position position="139"/>
    </location>
    <ligand>
        <name>a divalent metal cation</name>
        <dbReference type="ChEBI" id="CHEBI:60240"/>
    </ligand>
</feature>
<feature type="binding site" evidence="3">
    <location>
        <position position="93"/>
    </location>
    <ligand>
        <name>substrate</name>
    </ligand>
</feature>
<gene>
    <name evidence="5" type="ORF">FAD_0010</name>
</gene>
<accession>A0A1V0N1H8</accession>
<dbReference type="GO" id="GO:0004341">
    <property type="term" value="F:gluconolactonase activity"/>
    <property type="evidence" value="ECO:0007669"/>
    <property type="project" value="TreeGrafter"/>
</dbReference>
<dbReference type="KEGG" id="fai:FAD_0010"/>
<reference evidence="5 6" key="1">
    <citation type="submission" date="2011-10" db="EMBL/GenBank/DDBJ databases">
        <title>Metabolic and evolutionary patterns in the extreme acidophile Ferroplasma acidiphilum.</title>
        <authorList>
            <person name="Golyshina O.V."/>
            <person name="Kozyavkin S.A."/>
            <person name="Tatusov R.L."/>
            <person name="Slesarev A.I."/>
            <person name="Golyshin P.N."/>
        </authorList>
    </citation>
    <scope>NUCLEOTIDE SEQUENCE [LARGE SCALE GENOMIC DNA]</scope>
    <source>
        <strain evidence="6">Y</strain>
    </source>
</reference>
<protein>
    <submittedName>
        <fullName evidence="5">SMP-30/gluconolaconase/LRE domain-containing protein</fullName>
    </submittedName>
</protein>
<dbReference type="Pfam" id="PF08450">
    <property type="entry name" value="SGL"/>
    <property type="match status" value="1"/>
</dbReference>
<dbReference type="Gene3D" id="2.120.10.30">
    <property type="entry name" value="TolB, C-terminal domain"/>
    <property type="match status" value="1"/>
</dbReference>
<dbReference type="GO" id="GO:0019853">
    <property type="term" value="P:L-ascorbic acid biosynthetic process"/>
    <property type="evidence" value="ECO:0007669"/>
    <property type="project" value="TreeGrafter"/>
</dbReference>
<feature type="binding site" evidence="3">
    <location>
        <position position="189"/>
    </location>
    <ligand>
        <name>a divalent metal cation</name>
        <dbReference type="ChEBI" id="CHEBI:60240"/>
    </ligand>
</feature>
<keyword evidence="3" id="KW-0479">Metal-binding</keyword>
<evidence type="ECO:0000259" key="4">
    <source>
        <dbReference type="Pfam" id="PF08450"/>
    </source>
</evidence>
<feature type="active site" description="Proton donor/acceptor" evidence="2">
    <location>
        <position position="189"/>
    </location>
</feature>
<comment type="cofactor">
    <cofactor evidence="3">
        <name>Zn(2+)</name>
        <dbReference type="ChEBI" id="CHEBI:29105"/>
    </cofactor>
    <text evidence="3">Binds 1 divalent metal cation per subunit.</text>
</comment>
<dbReference type="PRINTS" id="PR01790">
    <property type="entry name" value="SMP30FAMILY"/>
</dbReference>
<dbReference type="InterPro" id="IPR011042">
    <property type="entry name" value="6-blade_b-propeller_TolB-like"/>
</dbReference>
<dbReference type="Proteomes" id="UP000192050">
    <property type="component" value="Chromosome"/>
</dbReference>
<evidence type="ECO:0000256" key="3">
    <source>
        <dbReference type="PIRSR" id="PIRSR605511-2"/>
    </source>
</evidence>
<evidence type="ECO:0000256" key="1">
    <source>
        <dbReference type="ARBA" id="ARBA00008853"/>
    </source>
</evidence>
<keyword evidence="6" id="KW-1185">Reference proteome</keyword>
<dbReference type="InterPro" id="IPR013658">
    <property type="entry name" value="SGL"/>
</dbReference>
<dbReference type="EMBL" id="CP015363">
    <property type="protein sequence ID" value="ARD83946.1"/>
    <property type="molecule type" value="Genomic_DNA"/>
</dbReference>
<sequence length="275" mass="30850">MLKAKLIHESPQLKLGESPIWRDGLLYYVDILNGKIYSYGENITQLHTDSIIPFIVPCDDGLIFATKESIKHLILKSGKVETIFKMKLDENIRLNDGKCDMNGVLFAGTMDMNEKDPLGALYRFDSKESKVLDRITISNGTIWNYDKKIMYYIDSPTRKIRVFNYDNRNSAILDEMESIDVSVFPGVPDGMTIDSMGNLYVAFHGGSSVIAFDSNGKVIKKIYVSAKNVDSCVFGGDDLKTLYITTAIDENGDGGNLYKIKNEISGIPSEKYKFT</sequence>
<name>A0A1V0N1H8_9ARCH</name>
<dbReference type="STRING" id="74969.FAD_0010"/>
<dbReference type="RefSeq" id="WP_081141238.1">
    <property type="nucleotide sequence ID" value="NZ_CP015363.1"/>
</dbReference>
<keyword evidence="3" id="KW-0862">Zinc</keyword>
<feature type="binding site" evidence="3">
    <location>
        <position position="17"/>
    </location>
    <ligand>
        <name>a divalent metal cation</name>
        <dbReference type="ChEBI" id="CHEBI:60240"/>
    </ligand>
</feature>
<evidence type="ECO:0000313" key="6">
    <source>
        <dbReference type="Proteomes" id="UP000192050"/>
    </source>
</evidence>
<evidence type="ECO:0000256" key="2">
    <source>
        <dbReference type="PIRSR" id="PIRSR605511-1"/>
    </source>
</evidence>
<proteinExistence type="inferred from homology"/>
<dbReference type="PANTHER" id="PTHR10907:SF47">
    <property type="entry name" value="REGUCALCIN"/>
    <property type="match status" value="1"/>
</dbReference>
<dbReference type="GO" id="GO:0005509">
    <property type="term" value="F:calcium ion binding"/>
    <property type="evidence" value="ECO:0007669"/>
    <property type="project" value="TreeGrafter"/>
</dbReference>
<dbReference type="SUPFAM" id="SSF63829">
    <property type="entry name" value="Calcium-dependent phosphotriesterase"/>
    <property type="match status" value="1"/>
</dbReference>
<dbReference type="AlphaFoldDB" id="A0A1V0N1H8"/>